<accession>J3KUY9</accession>
<protein>
    <submittedName>
        <fullName evidence="2">Uncharacterized protein</fullName>
    </submittedName>
</protein>
<dbReference type="Proteomes" id="UP000006038">
    <property type="component" value="Unassembled WGS sequence"/>
</dbReference>
<evidence type="ECO:0000256" key="1">
    <source>
        <dbReference type="SAM" id="MobiDB-lite"/>
    </source>
</evidence>
<feature type="compositionally biased region" description="Basic and acidic residues" evidence="1">
    <location>
        <begin position="288"/>
        <end position="301"/>
    </location>
</feature>
<dbReference type="EnsemblPlants" id="OB0093G10020.1">
    <property type="protein sequence ID" value="OB0093G10020.1"/>
    <property type="gene ID" value="OB0093G10020"/>
</dbReference>
<evidence type="ECO:0000313" key="2">
    <source>
        <dbReference type="EnsemblPlants" id="OB0093G10020.1"/>
    </source>
</evidence>
<sequence>APARSRLGTRDVILRPPWHFLPHGLDDLVRSPASPVAVAAAAAVGAGVQDHAHSEDVVDVLRPPAVLHQLLHGAEPALVPALDVDAVDGAAELVVGGERVEELLLGGGDDALAVVFLAAQPLVDVGVGLRVQAPEGEVLQLERQLAGADGVRERRVHLEDLQRGGPLLVLGQDVEVLHGVEPDDELQDDGADVVAREAPLPHRARGLLVGDINPRWRALHPEALFHQTGGAGTELRLDVGHGHRAGVQGLPHYASRDYLGVHLEVGEGGGDKKRTGDGPAASIAAVAEGRKRQLERAEEKPRRRRGRHVLPHPLRQPIEHAKKLRHQPPAAPGRSQPTHRRRRTANLADGPISMVSFIHVDGDHLIATGVRHLIDHQRLATT</sequence>
<name>J3KUY9_ORYBR</name>
<dbReference type="Gramene" id="OB0093G10020.1">
    <property type="protein sequence ID" value="OB0093G10020.1"/>
    <property type="gene ID" value="OB0093G10020"/>
</dbReference>
<reference evidence="2" key="1">
    <citation type="submission" date="2015-06" db="UniProtKB">
        <authorList>
            <consortium name="EnsemblPlants"/>
        </authorList>
    </citation>
    <scope>IDENTIFICATION</scope>
</reference>
<feature type="region of interest" description="Disordered" evidence="1">
    <location>
        <begin position="287"/>
        <end position="342"/>
    </location>
</feature>
<proteinExistence type="predicted"/>
<dbReference type="AlphaFoldDB" id="J3KUY9"/>
<organism evidence="2">
    <name type="scientific">Oryza brachyantha</name>
    <name type="common">malo sina</name>
    <dbReference type="NCBI Taxonomy" id="4533"/>
    <lineage>
        <taxon>Eukaryota</taxon>
        <taxon>Viridiplantae</taxon>
        <taxon>Streptophyta</taxon>
        <taxon>Embryophyta</taxon>
        <taxon>Tracheophyta</taxon>
        <taxon>Spermatophyta</taxon>
        <taxon>Magnoliopsida</taxon>
        <taxon>Liliopsida</taxon>
        <taxon>Poales</taxon>
        <taxon>Poaceae</taxon>
        <taxon>BOP clade</taxon>
        <taxon>Oryzoideae</taxon>
        <taxon>Oryzeae</taxon>
        <taxon>Oryzinae</taxon>
        <taxon>Oryza</taxon>
    </lineage>
</organism>
<evidence type="ECO:0000313" key="3">
    <source>
        <dbReference type="Proteomes" id="UP000006038"/>
    </source>
</evidence>
<dbReference type="HOGENOM" id="CLU_724793_0_0_1"/>
<keyword evidence="3" id="KW-1185">Reference proteome</keyword>